<gene>
    <name evidence="2" type="ORF">DVH24_026198</name>
</gene>
<name>A0A498KMZ1_MALDO</name>
<accession>A0A498KMZ1</accession>
<dbReference type="GO" id="GO:0005634">
    <property type="term" value="C:nucleus"/>
    <property type="evidence" value="ECO:0007669"/>
    <property type="project" value="InterPro"/>
</dbReference>
<keyword evidence="3" id="KW-1185">Reference proteome</keyword>
<feature type="region of interest" description="Disordered" evidence="1">
    <location>
        <begin position="851"/>
        <end position="871"/>
    </location>
</feature>
<feature type="region of interest" description="Disordered" evidence="1">
    <location>
        <begin position="1"/>
        <end position="30"/>
    </location>
</feature>
<dbReference type="Pfam" id="PF12422">
    <property type="entry name" value="Condensin2nSMC"/>
    <property type="match status" value="1"/>
</dbReference>
<reference evidence="2 3" key="1">
    <citation type="submission" date="2018-10" db="EMBL/GenBank/DDBJ databases">
        <title>A high-quality apple genome assembly.</title>
        <authorList>
            <person name="Hu J."/>
        </authorList>
    </citation>
    <scope>NUCLEOTIDE SEQUENCE [LARGE SCALE GENOMIC DNA]</scope>
    <source>
        <strain evidence="3">cv. HFTH1</strain>
        <tissue evidence="2">Young leaf</tissue>
    </source>
</reference>
<dbReference type="Gene3D" id="1.25.10.10">
    <property type="entry name" value="Leucine-rich Repeat Variant"/>
    <property type="match status" value="1"/>
</dbReference>
<dbReference type="STRING" id="3750.A0A498KMZ1"/>
<dbReference type="PANTHER" id="PTHR16199:SF4">
    <property type="entry name" value="CONDENSIN-2 COMPLEX SUBUNIT G2"/>
    <property type="match status" value="1"/>
</dbReference>
<organism evidence="2 3">
    <name type="scientific">Malus domestica</name>
    <name type="common">Apple</name>
    <name type="synonym">Pyrus malus</name>
    <dbReference type="NCBI Taxonomy" id="3750"/>
    <lineage>
        <taxon>Eukaryota</taxon>
        <taxon>Viridiplantae</taxon>
        <taxon>Streptophyta</taxon>
        <taxon>Embryophyta</taxon>
        <taxon>Tracheophyta</taxon>
        <taxon>Spermatophyta</taxon>
        <taxon>Magnoliopsida</taxon>
        <taxon>eudicotyledons</taxon>
        <taxon>Gunneridae</taxon>
        <taxon>Pentapetalae</taxon>
        <taxon>rosids</taxon>
        <taxon>fabids</taxon>
        <taxon>Rosales</taxon>
        <taxon>Rosaceae</taxon>
        <taxon>Amygdaloideae</taxon>
        <taxon>Maleae</taxon>
        <taxon>Malus</taxon>
    </lineage>
</organism>
<feature type="region of interest" description="Disordered" evidence="1">
    <location>
        <begin position="914"/>
        <end position="957"/>
    </location>
</feature>
<evidence type="ECO:0000256" key="1">
    <source>
        <dbReference type="SAM" id="MobiDB-lite"/>
    </source>
</evidence>
<dbReference type="InterPro" id="IPR011989">
    <property type="entry name" value="ARM-like"/>
</dbReference>
<proteinExistence type="predicted"/>
<dbReference type="SUPFAM" id="SSF48371">
    <property type="entry name" value="ARM repeat"/>
    <property type="match status" value="1"/>
</dbReference>
<evidence type="ECO:0000313" key="2">
    <source>
        <dbReference type="EMBL" id="RXI07062.1"/>
    </source>
</evidence>
<dbReference type="Proteomes" id="UP000290289">
    <property type="component" value="Chromosome 2"/>
</dbReference>
<dbReference type="InterPro" id="IPR024741">
    <property type="entry name" value="Condensin2_G2"/>
</dbReference>
<feature type="compositionally biased region" description="Basic residues" evidence="1">
    <location>
        <begin position="85"/>
        <end position="97"/>
    </location>
</feature>
<feature type="compositionally biased region" description="Pro residues" evidence="1">
    <location>
        <begin position="73"/>
        <end position="84"/>
    </location>
</feature>
<feature type="compositionally biased region" description="Basic residues" evidence="1">
    <location>
        <begin position="925"/>
        <end position="936"/>
    </location>
</feature>
<comment type="caution">
    <text evidence="2">The sequence shown here is derived from an EMBL/GenBank/DDBJ whole genome shotgun (WGS) entry which is preliminary data.</text>
</comment>
<dbReference type="InterPro" id="IPR016024">
    <property type="entry name" value="ARM-type_fold"/>
</dbReference>
<sequence>MDKRLRSSLQTSPDEFLSSAAKQTLKSSKPSLKTLIHGVKPSSDLSSSLPLSLSHSISQAIQSFKNLLEPNQNPKPKPNSPRSPPTKRPRRSSRRSKTRPELDSDDPDPNPERERKCLLSELQVLAFIAQLCISHPQNAFSPLDLLTGVQALHDNLIILESDSVLVSEIAGLCEQWWKEELPSRESLISQSLPFLLSRSLTLQKKADVHRVYALREAFTCFDFEDESIEDLKLLLIRCVISPLYLKAEEGKKFLAFMFGLSLQLLKEVLAMIRSQVPFGRKSMLEAYGDVLFRAWKVADGESRSEIENGFLQGLIEGAIHASSGAFAASIRRVLGGFINQRTTAGVEKLLFQLSEPVIFRSLQVANSNVRQNALHLLLDLFPLEDPDSTKEVKDSLLDKQFFLLERLLTDDCPDVRVVAVEGSCRVLHLFWEIIPLSTITKLITKIVDDMSHDVCHEVRLSTLNGIIYLFGNPQCHQILNVLLPRLGHLMLDNVLSVRAAMADLLLVIRDIPNFQFHKVVKLDVLLSDLANDQPQVAQKITQLLMPSYFPSKVSVEAACNRCATLVKRSPMAGARFCEFAVSQGASLKSLMELVRVLITLVLLPSNLDEDQIEGLLLAAANLCNTLASESVFKNALKEFFDGEKLKCLFAAASTRSAQSSVFNIVSTVSPDDLAGLLDECMNLVTNCSGLSKDAERQAEVRSAHKLLLSCDGVDGMLEALTAFLQKAAYRCHVKFGNEIPNLSVFSAKRKKSKSSSKISARWRNVGGKKPTNFENDYSVAVGMAWQIRDLLASDNTRNSILGSQVLESLFQSLNVISEVSIVQCMHCEYMDTSPVLAYTALALHMSLQNASSTTTDCGTKSKDRTDSTRSSSEANSSVLCTLHTTCVLKITKLEHALDHLVNCAEKLFRADDAGGSGKISPQPKHSSKKSSNRREKRQRESHTDASSPSDSGCDYTEPKKLSNKVKMLTAVLRFVVDAATIGSVHQIQERCLKFTSGYIRYVVSKLEQQSREPFQFEEEDLKDMVLCLKSSFTYAAKLLNLALKDVTEASPALTEASDLANNLLDLIISIELYLGSNYVAHLVTGVKSWLPDLILALGSGHIVEQIKGEVMEITTADRIRLHFPSWLLILAKTELSEISEARPEDGDSEPDEFPSFKKLLNMIVTLLKGNISIRNVFGVIFLISAIVGIQKKNFGLVLGLVRFACRKVFREDEREWGNMMLASLQELYPQIEREIEEDIEEDRRENLRNAKELLEPIWMYHMYETGKVSMED</sequence>
<dbReference type="GO" id="GO:0000796">
    <property type="term" value="C:condensin complex"/>
    <property type="evidence" value="ECO:0007669"/>
    <property type="project" value="TreeGrafter"/>
</dbReference>
<evidence type="ECO:0000313" key="3">
    <source>
        <dbReference type="Proteomes" id="UP000290289"/>
    </source>
</evidence>
<protein>
    <submittedName>
        <fullName evidence="2">Uncharacterized protein</fullName>
    </submittedName>
</protein>
<dbReference type="EMBL" id="RDQH01000328">
    <property type="protein sequence ID" value="RXI07062.1"/>
    <property type="molecule type" value="Genomic_DNA"/>
</dbReference>
<dbReference type="AlphaFoldDB" id="A0A498KMZ1"/>
<dbReference type="GO" id="GO:0000070">
    <property type="term" value="P:mitotic sister chromatid segregation"/>
    <property type="evidence" value="ECO:0007669"/>
    <property type="project" value="TreeGrafter"/>
</dbReference>
<dbReference type="PANTHER" id="PTHR16199">
    <property type="entry name" value="CONDENSIN-2 COMPLEX SUBUNIT G2"/>
    <property type="match status" value="1"/>
</dbReference>
<feature type="compositionally biased region" description="Polar residues" evidence="1">
    <location>
        <begin position="20"/>
        <end position="30"/>
    </location>
</feature>
<feature type="compositionally biased region" description="Polar residues" evidence="1">
    <location>
        <begin position="62"/>
        <end position="72"/>
    </location>
</feature>
<feature type="region of interest" description="Disordered" evidence="1">
    <location>
        <begin position="62"/>
        <end position="113"/>
    </location>
</feature>